<protein>
    <submittedName>
        <fullName evidence="1">Uncharacterized protein</fullName>
    </submittedName>
</protein>
<proteinExistence type="predicted"/>
<evidence type="ECO:0000313" key="1">
    <source>
        <dbReference type="EMBL" id="KHF98667.1"/>
    </source>
</evidence>
<keyword evidence="3" id="KW-1185">Reference proteome</keyword>
<name>A0A0B0M984_GOSAR</name>
<dbReference type="Proteomes" id="UP000032142">
    <property type="component" value="Unassembled WGS sequence"/>
</dbReference>
<reference evidence="3" key="2">
    <citation type="submission" date="2014-09" db="EMBL/GenBank/DDBJ databases">
        <authorList>
            <person name="Mudge J."/>
            <person name="Ramaraj T."/>
            <person name="Lindquist I.E."/>
            <person name="Bharti A.K."/>
            <person name="Sundararajan A."/>
            <person name="Cameron C.T."/>
            <person name="Woodward J.E."/>
            <person name="May G.D."/>
            <person name="Brubaker C."/>
            <person name="Broadhvest J."/>
            <person name="Wilkins T.A."/>
        </authorList>
    </citation>
    <scope>NUCLEOTIDE SEQUENCE</scope>
    <source>
        <strain evidence="3">cv. AKA8401</strain>
    </source>
</reference>
<sequence>MTIALINSYLNCQSPSGLNP</sequence>
<evidence type="ECO:0000313" key="3">
    <source>
        <dbReference type="Proteomes" id="UP000032142"/>
    </source>
</evidence>
<accession>A0A0B0M984</accession>
<gene>
    <name evidence="2" type="ORF">F383_23834</name>
    <name evidence="1" type="ORF">F383_37764</name>
</gene>
<reference evidence="1" key="1">
    <citation type="submission" date="2014-09" db="EMBL/GenBank/DDBJ databases">
        <title>G. arboreum L. cv. AKA8401 A2 genome assembly version 1.0.</title>
        <authorList>
            <person name="Mudge J."/>
            <person name="Ramaraj T."/>
            <person name="Lindquist I.E."/>
            <person name="Bharti A.K."/>
            <person name="Sundararajan A."/>
            <person name="Cameron C.T."/>
            <person name="Woodward J.E."/>
            <person name="May G.D."/>
            <person name="Brubaker C."/>
            <person name="Broadhvest J."/>
            <person name="Wilkins T.A."/>
        </authorList>
    </citation>
    <scope>NUCLEOTIDE SEQUENCE</scope>
</reference>
<organism evidence="1 3">
    <name type="scientific">Gossypium arboreum</name>
    <name type="common">Tree cotton</name>
    <name type="synonym">Gossypium nanking</name>
    <dbReference type="NCBI Taxonomy" id="29729"/>
    <lineage>
        <taxon>Eukaryota</taxon>
        <taxon>Viridiplantae</taxon>
        <taxon>Streptophyta</taxon>
        <taxon>Embryophyta</taxon>
        <taxon>Tracheophyta</taxon>
        <taxon>Spermatophyta</taxon>
        <taxon>Magnoliopsida</taxon>
        <taxon>eudicotyledons</taxon>
        <taxon>Gunneridae</taxon>
        <taxon>Pentapetalae</taxon>
        <taxon>rosids</taxon>
        <taxon>malvids</taxon>
        <taxon>Malvales</taxon>
        <taxon>Malvaceae</taxon>
        <taxon>Malvoideae</taxon>
        <taxon>Gossypium</taxon>
    </lineage>
</organism>
<dbReference type="EMBL" id="JRRC01048049">
    <property type="protein sequence ID" value="KHF98667.1"/>
    <property type="molecule type" value="Genomic_DNA"/>
</dbReference>
<dbReference type="EMBL" id="KN409290">
    <property type="protein sequence ID" value="KHG17887.1"/>
    <property type="molecule type" value="Genomic_DNA"/>
</dbReference>
<evidence type="ECO:0000313" key="2">
    <source>
        <dbReference type="EMBL" id="KHG17887.1"/>
    </source>
</evidence>
<dbReference type="AlphaFoldDB" id="A0A0B0M984"/>